<comment type="function">
    <text evidence="8">Conversion of 1,4-dihydroxy-2-naphthoate (DHNA) to demethylmenaquinone (DMK).</text>
</comment>
<dbReference type="GO" id="GO:0046428">
    <property type="term" value="F:1,4-dihydroxy-2-naphthoate polyprenyltransferase activity"/>
    <property type="evidence" value="ECO:0007669"/>
    <property type="project" value="UniProtKB-EC"/>
</dbReference>
<keyword evidence="2 8" id="KW-0474">Menaquinone biosynthesis</keyword>
<dbReference type="InterPro" id="IPR004657">
    <property type="entry name" value="MenA"/>
</dbReference>
<accession>A0ABX2T243</accession>
<reference evidence="10 11" key="1">
    <citation type="submission" date="2020-07" db="EMBL/GenBank/DDBJ databases">
        <title>MOT database genomes.</title>
        <authorList>
            <person name="Joseph S."/>
            <person name="Aduse-Opoku J."/>
            <person name="Hashim A."/>
            <person name="Wade W."/>
            <person name="Curtis M."/>
        </authorList>
    </citation>
    <scope>NUCLEOTIDE SEQUENCE [LARGE SCALE GENOMIC DNA]</scope>
    <source>
        <strain evidence="10 11">CIP 106318</strain>
    </source>
</reference>
<organism evidence="10 11">
    <name type="scientific">Gemelliphila palaticanis</name>
    <dbReference type="NCBI Taxonomy" id="81950"/>
    <lineage>
        <taxon>Bacteria</taxon>
        <taxon>Bacillati</taxon>
        <taxon>Bacillota</taxon>
        <taxon>Bacilli</taxon>
        <taxon>Bacillales</taxon>
        <taxon>Gemellaceae</taxon>
        <taxon>Gemelliphila</taxon>
    </lineage>
</organism>
<dbReference type="PANTHER" id="PTHR13929">
    <property type="entry name" value="1,4-DIHYDROXY-2-NAPHTHOATE OCTAPRENYLTRANSFERASE"/>
    <property type="match status" value="1"/>
</dbReference>
<feature type="transmembrane region" description="Helical" evidence="8">
    <location>
        <begin position="41"/>
        <end position="61"/>
    </location>
</feature>
<keyword evidence="3 8" id="KW-1003">Cell membrane</keyword>
<comment type="pathway">
    <text evidence="8">Quinol/quinone metabolism; menaquinone biosynthesis; menaquinol from 1,4-dihydroxy-2-naphthoate: step 1/2.</text>
</comment>
<keyword evidence="11" id="KW-1185">Reference proteome</keyword>
<comment type="caution">
    <text evidence="10">The sequence shown here is derived from an EMBL/GenBank/DDBJ whole genome shotgun (WGS) entry which is preliminary data.</text>
</comment>
<evidence type="ECO:0000256" key="5">
    <source>
        <dbReference type="ARBA" id="ARBA00022692"/>
    </source>
</evidence>
<comment type="subcellular location">
    <subcellularLocation>
        <location evidence="8">Cell membrane</location>
        <topology evidence="8">Multi-pass membrane protein</topology>
    </subcellularLocation>
    <subcellularLocation>
        <location evidence="1">Membrane</location>
        <topology evidence="1">Multi-pass membrane protein</topology>
    </subcellularLocation>
</comment>
<evidence type="ECO:0000256" key="4">
    <source>
        <dbReference type="ARBA" id="ARBA00022679"/>
    </source>
</evidence>
<keyword evidence="6 8" id="KW-1133">Transmembrane helix</keyword>
<dbReference type="NCBIfam" id="NF004749">
    <property type="entry name" value="PRK06080.1-1"/>
    <property type="match status" value="1"/>
</dbReference>
<evidence type="ECO:0000256" key="1">
    <source>
        <dbReference type="ARBA" id="ARBA00004141"/>
    </source>
</evidence>
<dbReference type="Pfam" id="PF01040">
    <property type="entry name" value="UbiA"/>
    <property type="match status" value="1"/>
</dbReference>
<dbReference type="InterPro" id="IPR044878">
    <property type="entry name" value="UbiA_sf"/>
</dbReference>
<comment type="catalytic activity">
    <reaction evidence="8">
        <text>an all-trans-polyprenyl diphosphate + 1,4-dihydroxy-2-naphthoate + H(+) = a 2-demethylmenaquinol + CO2 + diphosphate</text>
        <dbReference type="Rhea" id="RHEA:26478"/>
        <dbReference type="Rhea" id="RHEA-COMP:9563"/>
        <dbReference type="Rhea" id="RHEA-COMP:9564"/>
        <dbReference type="ChEBI" id="CHEBI:11173"/>
        <dbReference type="ChEBI" id="CHEBI:15378"/>
        <dbReference type="ChEBI" id="CHEBI:16526"/>
        <dbReference type="ChEBI" id="CHEBI:33019"/>
        <dbReference type="ChEBI" id="CHEBI:55437"/>
        <dbReference type="ChEBI" id="CHEBI:58914"/>
        <dbReference type="EC" id="2.5.1.74"/>
    </reaction>
</comment>
<feature type="transmembrane region" description="Helical" evidence="8">
    <location>
        <begin position="148"/>
        <end position="169"/>
    </location>
</feature>
<dbReference type="Gene3D" id="1.10.357.140">
    <property type="entry name" value="UbiA prenyltransferase"/>
    <property type="match status" value="1"/>
</dbReference>
<gene>
    <name evidence="8" type="primary">menA</name>
    <name evidence="10" type="ORF">HZY85_05835</name>
</gene>
<keyword evidence="5 8" id="KW-0812">Transmembrane</keyword>
<comment type="similarity">
    <text evidence="8">Belongs to the MenA family. Type 1 subfamily.</text>
</comment>
<feature type="transmembrane region" description="Helical" evidence="8">
    <location>
        <begin position="93"/>
        <end position="113"/>
    </location>
</feature>
<feature type="transmembrane region" description="Helical" evidence="8">
    <location>
        <begin position="274"/>
        <end position="299"/>
    </location>
</feature>
<evidence type="ECO:0000256" key="3">
    <source>
        <dbReference type="ARBA" id="ARBA00022475"/>
    </source>
</evidence>
<proteinExistence type="inferred from homology"/>
<sequence length="300" mass="33870">MILEKIKEYIKCSRPHSFPASLAPVLLGSTYAMFYSSSFKFGVFFLFLISCIFIQAATNLFNEYYDYKKGLDKIDSQGISGSILKNKLTEKEVINAAYFLYFISLLIGLYLTYITDYKVLIVGIICMLVGYLYTGGPYPIAYSPYGEIFSGFFMGTIIVSLSFYFQLGYINYKVIAISLPMFLLIGGILLANNIRDLDNDKKSGRNTYAIIVGKNQAVLTLKYIFIVSYVLNIIYIFTNIGSIYNILVLITIPLAVKIIKGFNNNVTKETMAPYMVLTAKITIFIGFLMSLANIINYFLN</sequence>
<evidence type="ECO:0000256" key="2">
    <source>
        <dbReference type="ARBA" id="ARBA00022428"/>
    </source>
</evidence>
<dbReference type="EMBL" id="JACBYF010000011">
    <property type="protein sequence ID" value="NYS47712.1"/>
    <property type="molecule type" value="Genomic_DNA"/>
</dbReference>
<evidence type="ECO:0000256" key="8">
    <source>
        <dbReference type="HAMAP-Rule" id="MF_01937"/>
    </source>
</evidence>
<dbReference type="CDD" id="cd13962">
    <property type="entry name" value="PT_UbiA_UBIAD1"/>
    <property type="match status" value="1"/>
</dbReference>
<dbReference type="InterPro" id="IPR026046">
    <property type="entry name" value="UBIAD1"/>
</dbReference>
<feature type="transmembrane region" description="Helical" evidence="8">
    <location>
        <begin position="215"/>
        <end position="237"/>
    </location>
</feature>
<protein>
    <recommendedName>
        <fullName evidence="8 9">1,4-dihydroxy-2-naphthoate octaprenyltransferase</fullName>
        <shortName evidence="8">DHNA-octaprenyltransferase</shortName>
        <ecNumber evidence="8 9">2.5.1.74</ecNumber>
    </recommendedName>
</protein>
<dbReference type="InterPro" id="IPR000537">
    <property type="entry name" value="UbiA_prenyltransferase"/>
</dbReference>
<dbReference type="NCBIfam" id="TIGR00751">
    <property type="entry name" value="menA"/>
    <property type="match status" value="1"/>
</dbReference>
<dbReference type="EC" id="2.5.1.74" evidence="8 9"/>
<dbReference type="PIRSF" id="PIRSF005355">
    <property type="entry name" value="UBIAD1"/>
    <property type="match status" value="1"/>
</dbReference>
<dbReference type="PANTHER" id="PTHR13929:SF0">
    <property type="entry name" value="UBIA PRENYLTRANSFERASE DOMAIN-CONTAINING PROTEIN 1"/>
    <property type="match status" value="1"/>
</dbReference>
<evidence type="ECO:0000313" key="11">
    <source>
        <dbReference type="Proteomes" id="UP000531840"/>
    </source>
</evidence>
<evidence type="ECO:0000256" key="9">
    <source>
        <dbReference type="NCBIfam" id="TIGR00751"/>
    </source>
</evidence>
<name>A0ABX2T243_9BACL</name>
<feature type="transmembrane region" description="Helical" evidence="8">
    <location>
        <begin position="119"/>
        <end position="136"/>
    </location>
</feature>
<evidence type="ECO:0000313" key="10">
    <source>
        <dbReference type="EMBL" id="NYS47712.1"/>
    </source>
</evidence>
<keyword evidence="4 8" id="KW-0808">Transferase</keyword>
<evidence type="ECO:0000256" key="7">
    <source>
        <dbReference type="ARBA" id="ARBA00023136"/>
    </source>
</evidence>
<dbReference type="Proteomes" id="UP000531840">
    <property type="component" value="Unassembled WGS sequence"/>
</dbReference>
<feature type="transmembrane region" description="Helical" evidence="8">
    <location>
        <begin position="16"/>
        <end position="35"/>
    </location>
</feature>
<dbReference type="HAMAP" id="MF_01937">
    <property type="entry name" value="MenA_1"/>
    <property type="match status" value="1"/>
</dbReference>
<feature type="transmembrane region" description="Helical" evidence="8">
    <location>
        <begin position="243"/>
        <end position="262"/>
    </location>
</feature>
<feature type="transmembrane region" description="Helical" evidence="8">
    <location>
        <begin position="175"/>
        <end position="194"/>
    </location>
</feature>
<evidence type="ECO:0000256" key="6">
    <source>
        <dbReference type="ARBA" id="ARBA00022989"/>
    </source>
</evidence>
<keyword evidence="7 8" id="KW-0472">Membrane</keyword>